<dbReference type="EMBL" id="QTSX02004324">
    <property type="protein sequence ID" value="KAJ9065786.1"/>
    <property type="molecule type" value="Genomic_DNA"/>
</dbReference>
<evidence type="ECO:0000313" key="2">
    <source>
        <dbReference type="Proteomes" id="UP001165960"/>
    </source>
</evidence>
<comment type="caution">
    <text evidence="1">The sequence shown here is derived from an EMBL/GenBank/DDBJ whole genome shotgun (WGS) entry which is preliminary data.</text>
</comment>
<protein>
    <submittedName>
        <fullName evidence="1">Uncharacterized protein</fullName>
    </submittedName>
</protein>
<name>A0ACC2SU51_9FUNG</name>
<organism evidence="1 2">
    <name type="scientific">Entomophthora muscae</name>
    <dbReference type="NCBI Taxonomy" id="34485"/>
    <lineage>
        <taxon>Eukaryota</taxon>
        <taxon>Fungi</taxon>
        <taxon>Fungi incertae sedis</taxon>
        <taxon>Zoopagomycota</taxon>
        <taxon>Entomophthoromycotina</taxon>
        <taxon>Entomophthoromycetes</taxon>
        <taxon>Entomophthorales</taxon>
        <taxon>Entomophthoraceae</taxon>
        <taxon>Entomophthora</taxon>
    </lineage>
</organism>
<gene>
    <name evidence="1" type="ORF">DSO57_1015996</name>
</gene>
<evidence type="ECO:0000313" key="1">
    <source>
        <dbReference type="EMBL" id="KAJ9065786.1"/>
    </source>
</evidence>
<reference evidence="1" key="1">
    <citation type="submission" date="2022-04" db="EMBL/GenBank/DDBJ databases">
        <title>Genome of the entomopathogenic fungus Entomophthora muscae.</title>
        <authorList>
            <person name="Elya C."/>
            <person name="Lovett B.R."/>
            <person name="Lee E."/>
            <person name="Macias A.M."/>
            <person name="Hajek A.E."/>
            <person name="De Bivort B.L."/>
            <person name="Kasson M.T."/>
            <person name="De Fine Licht H.H."/>
            <person name="Stajich J.E."/>
        </authorList>
    </citation>
    <scope>NUCLEOTIDE SEQUENCE</scope>
    <source>
        <strain evidence="1">Berkeley</strain>
    </source>
</reference>
<proteinExistence type="predicted"/>
<dbReference type="Proteomes" id="UP001165960">
    <property type="component" value="Unassembled WGS sequence"/>
</dbReference>
<keyword evidence="2" id="KW-1185">Reference proteome</keyword>
<accession>A0ACC2SU51</accession>
<sequence length="96" mass="10955">MLAWAETIYRFVQSCTRYYCDAIKSRDQKSIEYDDNEKGVSQEKVMRTRRVGILRYVQGIPPLGWGLDGFRRAGFLAAAGGRARADQGCREFSDQP</sequence>